<evidence type="ECO:0000256" key="2">
    <source>
        <dbReference type="SAM" id="MobiDB-lite"/>
    </source>
</evidence>
<dbReference type="EMBL" id="JANFFA010000004">
    <property type="protein sequence ID" value="MDQ2095224.1"/>
    <property type="molecule type" value="Genomic_DNA"/>
</dbReference>
<evidence type="ECO:0000256" key="1">
    <source>
        <dbReference type="SAM" id="Coils"/>
    </source>
</evidence>
<keyword evidence="4" id="KW-1185">Reference proteome</keyword>
<evidence type="ECO:0000313" key="3">
    <source>
        <dbReference type="EMBL" id="MDQ2095224.1"/>
    </source>
</evidence>
<dbReference type="Proteomes" id="UP001227162">
    <property type="component" value="Unassembled WGS sequence"/>
</dbReference>
<protein>
    <submittedName>
        <fullName evidence="3">Uncharacterized protein</fullName>
    </submittedName>
</protein>
<dbReference type="RefSeq" id="WP_317626849.1">
    <property type="nucleotide sequence ID" value="NZ_JANFFA010000004.1"/>
</dbReference>
<keyword evidence="1" id="KW-0175">Coiled coil</keyword>
<dbReference type="AlphaFoldDB" id="A0AAJ1X6H6"/>
<gene>
    <name evidence="3" type="ORF">NOI20_13985</name>
</gene>
<organism evidence="3 4">
    <name type="scientific">Rhodalgimonas zhirmunskyi</name>
    <dbReference type="NCBI Taxonomy" id="2964767"/>
    <lineage>
        <taxon>Bacteria</taxon>
        <taxon>Pseudomonadati</taxon>
        <taxon>Pseudomonadota</taxon>
        <taxon>Alphaproteobacteria</taxon>
        <taxon>Rhodobacterales</taxon>
        <taxon>Roseobacteraceae</taxon>
        <taxon>Rhodalgimonas</taxon>
    </lineage>
</organism>
<proteinExistence type="predicted"/>
<comment type="caution">
    <text evidence="3">The sequence shown here is derived from an EMBL/GenBank/DDBJ whole genome shotgun (WGS) entry which is preliminary data.</text>
</comment>
<feature type="region of interest" description="Disordered" evidence="2">
    <location>
        <begin position="22"/>
        <end position="41"/>
    </location>
</feature>
<evidence type="ECO:0000313" key="4">
    <source>
        <dbReference type="Proteomes" id="UP001227162"/>
    </source>
</evidence>
<reference evidence="3" key="2">
    <citation type="submission" date="2023-04" db="EMBL/GenBank/DDBJ databases">
        <title>'Rhodoalgimonas zhirmunskyi' gen. nov., isolated from a red alga.</title>
        <authorList>
            <person name="Nedashkovskaya O.I."/>
            <person name="Otstavnykh N.Y."/>
            <person name="Bystritskaya E.P."/>
            <person name="Balabanova L.A."/>
            <person name="Isaeva M.P."/>
        </authorList>
    </citation>
    <scope>NUCLEOTIDE SEQUENCE</scope>
    <source>
        <strain evidence="3">10Alg 79</strain>
    </source>
</reference>
<reference evidence="3" key="1">
    <citation type="submission" date="2022-07" db="EMBL/GenBank/DDBJ databases">
        <authorList>
            <person name="Otstavnykh N."/>
            <person name="Isaeva M."/>
            <person name="Bystritskaya E."/>
        </authorList>
    </citation>
    <scope>NUCLEOTIDE SEQUENCE</scope>
    <source>
        <strain evidence="3">10Alg 79</strain>
    </source>
</reference>
<accession>A0AAJ1X6H6</accession>
<name>A0AAJ1X6H6_9RHOB</name>
<sequence>MSQVEELERRITAALDRIGRGLDTLGPVSEENDAEAAAPDNTEIDALKQALEDEKLVSAQLEERIRALHQKNDSKLEELARKGAEQAETMARLDGELQRLRAANEQLRTSNAALREANEKGVGEPHLINKAMLAELEGLRAARAADRAETDAILGALAPLLQEESA</sequence>
<feature type="coiled-coil region" evidence="1">
    <location>
        <begin position="44"/>
        <end position="120"/>
    </location>
</feature>